<dbReference type="Pfam" id="PF13456">
    <property type="entry name" value="RVT_3"/>
    <property type="match status" value="1"/>
</dbReference>
<protein>
    <recommendedName>
        <fullName evidence="5">Reverse transcriptase</fullName>
    </recommendedName>
</protein>
<feature type="domain" description="Reverse transcriptase zinc-binding" evidence="2">
    <location>
        <begin position="59"/>
        <end position="152"/>
    </location>
</feature>
<comment type="caution">
    <text evidence="3">The sequence shown here is derived from an EMBL/GenBank/DDBJ whole genome shotgun (WGS) entry which is preliminary data.</text>
</comment>
<dbReference type="EMBL" id="JAYWIO010000002">
    <property type="protein sequence ID" value="KAK7281570.1"/>
    <property type="molecule type" value="Genomic_DNA"/>
</dbReference>
<evidence type="ECO:0000313" key="3">
    <source>
        <dbReference type="EMBL" id="KAK7281570.1"/>
    </source>
</evidence>
<dbReference type="GO" id="GO:0004523">
    <property type="term" value="F:RNA-DNA hybrid ribonuclease activity"/>
    <property type="evidence" value="ECO:0007669"/>
    <property type="project" value="InterPro"/>
</dbReference>
<reference evidence="3 4" key="1">
    <citation type="submission" date="2024-01" db="EMBL/GenBank/DDBJ databases">
        <title>The genomes of 5 underutilized Papilionoideae crops provide insights into root nodulation and disease resistanc.</title>
        <authorList>
            <person name="Yuan L."/>
        </authorList>
    </citation>
    <scope>NUCLEOTIDE SEQUENCE [LARGE SCALE GENOMIC DNA]</scope>
    <source>
        <strain evidence="3">ZHUSHIDOU_FW_LH</strain>
        <tissue evidence="3">Leaf</tissue>
    </source>
</reference>
<dbReference type="InterPro" id="IPR052929">
    <property type="entry name" value="RNase_H-like_EbsB-rel"/>
</dbReference>
<dbReference type="Proteomes" id="UP001372338">
    <property type="component" value="Unassembled WGS sequence"/>
</dbReference>
<proteinExistence type="predicted"/>
<dbReference type="PANTHER" id="PTHR47074">
    <property type="entry name" value="BNAC02G40300D PROTEIN"/>
    <property type="match status" value="1"/>
</dbReference>
<dbReference type="AlphaFoldDB" id="A0AAN9FS24"/>
<dbReference type="GO" id="GO:0003676">
    <property type="term" value="F:nucleic acid binding"/>
    <property type="evidence" value="ECO:0007669"/>
    <property type="project" value="InterPro"/>
</dbReference>
<evidence type="ECO:0008006" key="5">
    <source>
        <dbReference type="Google" id="ProtNLM"/>
    </source>
</evidence>
<evidence type="ECO:0000259" key="1">
    <source>
        <dbReference type="Pfam" id="PF13456"/>
    </source>
</evidence>
<gene>
    <name evidence="3" type="ORF">RIF29_09681</name>
</gene>
<name>A0AAN9FS24_CROPI</name>
<keyword evidence="4" id="KW-1185">Reference proteome</keyword>
<dbReference type="InterPro" id="IPR026960">
    <property type="entry name" value="RVT-Znf"/>
</dbReference>
<dbReference type="Pfam" id="PF13966">
    <property type="entry name" value="zf-RVT"/>
    <property type="match status" value="1"/>
</dbReference>
<organism evidence="3 4">
    <name type="scientific">Crotalaria pallida</name>
    <name type="common">Smooth rattlebox</name>
    <name type="synonym">Crotalaria striata</name>
    <dbReference type="NCBI Taxonomy" id="3830"/>
    <lineage>
        <taxon>Eukaryota</taxon>
        <taxon>Viridiplantae</taxon>
        <taxon>Streptophyta</taxon>
        <taxon>Embryophyta</taxon>
        <taxon>Tracheophyta</taxon>
        <taxon>Spermatophyta</taxon>
        <taxon>Magnoliopsida</taxon>
        <taxon>eudicotyledons</taxon>
        <taxon>Gunneridae</taxon>
        <taxon>Pentapetalae</taxon>
        <taxon>rosids</taxon>
        <taxon>fabids</taxon>
        <taxon>Fabales</taxon>
        <taxon>Fabaceae</taxon>
        <taxon>Papilionoideae</taxon>
        <taxon>50 kb inversion clade</taxon>
        <taxon>genistoids sensu lato</taxon>
        <taxon>core genistoids</taxon>
        <taxon>Crotalarieae</taxon>
        <taxon>Crotalaria</taxon>
    </lineage>
</organism>
<dbReference type="PANTHER" id="PTHR47074:SF11">
    <property type="entry name" value="REVERSE TRANSCRIPTASE-LIKE PROTEIN"/>
    <property type="match status" value="1"/>
</dbReference>
<evidence type="ECO:0000313" key="4">
    <source>
        <dbReference type="Proteomes" id="UP001372338"/>
    </source>
</evidence>
<feature type="domain" description="RNase H type-1" evidence="1">
    <location>
        <begin position="255"/>
        <end position="340"/>
    </location>
</feature>
<accession>A0AAN9FS24</accession>
<evidence type="ECO:0000259" key="2">
    <source>
        <dbReference type="Pfam" id="PF13966"/>
    </source>
</evidence>
<dbReference type="InterPro" id="IPR002156">
    <property type="entry name" value="RNaseH_domain"/>
</dbReference>
<sequence length="355" mass="41132">MGSVQWVRDLIDQDLIRWNRPLIYSIFSESEAAHIEKIPLRNIMNHDSLFWPYSKDGDYSVRSGYNFILNPYGDVPSSSIQHPHFPWKKLWAVQVIPRVKEIVWRAAKNILPTNQRLLERGIRRDPICPLCGMEVNTITHALLQCKETRCIWFASPITIHIPVGEELNFTEWIFRIIHMGGKEGSANVFNLIFSIWKRRNKWHKKESIDETIRTAASWNYSTPLSLPYNNSVQVQNPPNDNVIVEIDAALKYGVGTGFGCVITNKEGAFLAATTWIEAKTLEPRVAEAKALRWCLNFMEAVGLTHVSIFTDCLELVQAWNKKGKYNTYFDTMIQDSIELYRPRRDNAIPHFFYQM</sequence>